<feature type="compositionally biased region" description="Polar residues" evidence="17">
    <location>
        <begin position="808"/>
        <end position="832"/>
    </location>
</feature>
<dbReference type="InterPro" id="IPR036426">
    <property type="entry name" value="Bulb-type_lectin_dom_sf"/>
</dbReference>
<dbReference type="Gene3D" id="3.50.4.10">
    <property type="entry name" value="Hepatocyte Growth Factor"/>
    <property type="match status" value="1"/>
</dbReference>
<dbReference type="EMBL" id="QJKJ01003860">
    <property type="protein sequence ID" value="RDX96533.1"/>
    <property type="molecule type" value="Genomic_DNA"/>
</dbReference>
<comment type="caution">
    <text evidence="23">The sequence shown here is derived from an EMBL/GenBank/DDBJ whole genome shotgun (WGS) entry which is preliminary data.</text>
</comment>
<evidence type="ECO:0000256" key="3">
    <source>
        <dbReference type="ARBA" id="ARBA00022527"/>
    </source>
</evidence>
<keyword evidence="3" id="KW-0723">Serine/threonine-protein kinase</keyword>
<evidence type="ECO:0000256" key="1">
    <source>
        <dbReference type="ARBA" id="ARBA00004479"/>
    </source>
</evidence>
<feature type="domain" description="Apple" evidence="22">
    <location>
        <begin position="359"/>
        <end position="441"/>
    </location>
</feature>
<evidence type="ECO:0000259" key="22">
    <source>
        <dbReference type="PROSITE" id="PS50948"/>
    </source>
</evidence>
<feature type="domain" description="Bulb-type lectin" evidence="21">
    <location>
        <begin position="45"/>
        <end position="165"/>
    </location>
</feature>
<feature type="non-terminal residue" evidence="23">
    <location>
        <position position="1"/>
    </location>
</feature>
<dbReference type="PROSITE" id="PS50927">
    <property type="entry name" value="BULB_LECTIN"/>
    <property type="match status" value="1"/>
</dbReference>
<evidence type="ECO:0000256" key="11">
    <source>
        <dbReference type="ARBA" id="ARBA00023136"/>
    </source>
</evidence>
<keyword evidence="12" id="KW-1015">Disulfide bond</keyword>
<keyword evidence="13" id="KW-0325">Glycoprotein</keyword>
<feature type="domain" description="EGF-like" evidence="20">
    <location>
        <begin position="304"/>
        <end position="340"/>
    </location>
</feature>
<dbReference type="PROSITE" id="PS50011">
    <property type="entry name" value="PROTEIN_KINASE_DOM"/>
    <property type="match status" value="1"/>
</dbReference>
<dbReference type="PIRSF" id="PIRSF000641">
    <property type="entry name" value="SRK"/>
    <property type="match status" value="1"/>
</dbReference>
<dbReference type="FunFam" id="2.90.10.10:FF:000001">
    <property type="entry name" value="G-type lectin S-receptor-like serine/threonine-protein kinase"/>
    <property type="match status" value="1"/>
</dbReference>
<dbReference type="InterPro" id="IPR003609">
    <property type="entry name" value="Pan_app"/>
</dbReference>
<dbReference type="PANTHER" id="PTHR32444:SF234">
    <property type="entry name" value="RECEPTOR-LIKE SERINE_THREONINE-PROTEIN KINASE"/>
    <property type="match status" value="1"/>
</dbReference>
<proteinExistence type="predicted"/>
<dbReference type="OrthoDB" id="785331at2759"/>
<dbReference type="GO" id="GO:0005524">
    <property type="term" value="F:ATP binding"/>
    <property type="evidence" value="ECO:0007669"/>
    <property type="project" value="UniProtKB-KW"/>
</dbReference>
<dbReference type="InterPro" id="IPR000742">
    <property type="entry name" value="EGF"/>
</dbReference>
<dbReference type="InterPro" id="IPR000858">
    <property type="entry name" value="S_locus_glycoprot_dom"/>
</dbReference>
<keyword evidence="6" id="KW-0732">Signal</keyword>
<evidence type="ECO:0000259" key="21">
    <source>
        <dbReference type="PROSITE" id="PS50927"/>
    </source>
</evidence>
<evidence type="ECO:0000256" key="12">
    <source>
        <dbReference type="ARBA" id="ARBA00023157"/>
    </source>
</evidence>
<dbReference type="PROSITE" id="PS50026">
    <property type="entry name" value="EGF_3"/>
    <property type="match status" value="1"/>
</dbReference>
<reference evidence="23" key="1">
    <citation type="submission" date="2018-05" db="EMBL/GenBank/DDBJ databases">
        <title>Draft genome of Mucuna pruriens seed.</title>
        <authorList>
            <person name="Nnadi N.E."/>
            <person name="Vos R."/>
            <person name="Hasami M.H."/>
            <person name="Devisetty U.K."/>
            <person name="Aguiy J.C."/>
        </authorList>
    </citation>
    <scope>NUCLEOTIDE SEQUENCE [LARGE SCALE GENOMIC DNA]</scope>
    <source>
        <strain evidence="23">JCA_2017</strain>
    </source>
</reference>
<dbReference type="InterPro" id="IPR000719">
    <property type="entry name" value="Prot_kinase_dom"/>
</dbReference>
<dbReference type="Pfam" id="PF07714">
    <property type="entry name" value="PK_Tyr_Ser-Thr"/>
    <property type="match status" value="1"/>
</dbReference>
<evidence type="ECO:0000256" key="4">
    <source>
        <dbReference type="ARBA" id="ARBA00022679"/>
    </source>
</evidence>
<evidence type="ECO:0000256" key="17">
    <source>
        <dbReference type="SAM" id="MobiDB-lite"/>
    </source>
</evidence>
<feature type="region of interest" description="Disordered" evidence="17">
    <location>
        <begin position="807"/>
        <end position="832"/>
    </location>
</feature>
<dbReference type="Pfam" id="PF08276">
    <property type="entry name" value="PAN_2"/>
    <property type="match status" value="1"/>
</dbReference>
<dbReference type="InterPro" id="IPR001480">
    <property type="entry name" value="Bulb-type_lectin_dom"/>
</dbReference>
<keyword evidence="8" id="KW-0418">Kinase</keyword>
<feature type="transmembrane region" description="Helical" evidence="18">
    <location>
        <begin position="455"/>
        <end position="478"/>
    </location>
</feature>
<gene>
    <name evidence="23" type="ORF">CR513_20796</name>
</gene>
<evidence type="ECO:0000256" key="2">
    <source>
        <dbReference type="ARBA" id="ARBA00012513"/>
    </source>
</evidence>
<accession>A0A371H1M0</accession>
<feature type="domain" description="Protein kinase" evidence="19">
    <location>
        <begin position="520"/>
        <end position="800"/>
    </location>
</feature>
<dbReference type="PROSITE" id="PS50948">
    <property type="entry name" value="PAN"/>
    <property type="match status" value="1"/>
</dbReference>
<dbReference type="SUPFAM" id="SSF51110">
    <property type="entry name" value="alpha-D-mannose-specific plant lectins"/>
    <property type="match status" value="1"/>
</dbReference>
<evidence type="ECO:0000256" key="6">
    <source>
        <dbReference type="ARBA" id="ARBA00022729"/>
    </source>
</evidence>
<dbReference type="SUPFAM" id="SSF56112">
    <property type="entry name" value="Protein kinase-like (PK-like)"/>
    <property type="match status" value="1"/>
</dbReference>
<evidence type="ECO:0000256" key="8">
    <source>
        <dbReference type="ARBA" id="ARBA00022777"/>
    </source>
</evidence>
<keyword evidence="11 18" id="KW-0472">Membrane</keyword>
<dbReference type="InterPro" id="IPR001245">
    <property type="entry name" value="Ser-Thr/Tyr_kinase_cat_dom"/>
</dbReference>
<evidence type="ECO:0000256" key="10">
    <source>
        <dbReference type="ARBA" id="ARBA00022989"/>
    </source>
</evidence>
<dbReference type="GO" id="GO:0030246">
    <property type="term" value="F:carbohydrate binding"/>
    <property type="evidence" value="ECO:0007669"/>
    <property type="project" value="UniProtKB-KW"/>
</dbReference>
<evidence type="ECO:0000256" key="14">
    <source>
        <dbReference type="ARBA" id="ARBA00047899"/>
    </source>
</evidence>
<keyword evidence="9" id="KW-0067">ATP-binding</keyword>
<protein>
    <recommendedName>
        <fullName evidence="2">non-specific serine/threonine protein kinase</fullName>
        <ecNumber evidence="2">2.7.11.1</ecNumber>
    </recommendedName>
</protein>
<keyword evidence="7" id="KW-0547">Nucleotide-binding</keyword>
<dbReference type="AlphaFoldDB" id="A0A371H1M0"/>
<dbReference type="GO" id="GO:0048544">
    <property type="term" value="P:recognition of pollen"/>
    <property type="evidence" value="ECO:0007669"/>
    <property type="project" value="InterPro"/>
</dbReference>
<evidence type="ECO:0000256" key="7">
    <source>
        <dbReference type="ARBA" id="ARBA00022741"/>
    </source>
</evidence>
<dbReference type="CDD" id="cd01098">
    <property type="entry name" value="PAN_AP_plant"/>
    <property type="match status" value="1"/>
</dbReference>
<comment type="subcellular location">
    <subcellularLocation>
        <location evidence="1">Membrane</location>
        <topology evidence="1">Single-pass type I membrane protein</topology>
    </subcellularLocation>
</comment>
<evidence type="ECO:0000256" key="16">
    <source>
        <dbReference type="PROSITE-ProRule" id="PRU00076"/>
    </source>
</evidence>
<evidence type="ECO:0000256" key="18">
    <source>
        <dbReference type="SAM" id="Phobius"/>
    </source>
</evidence>
<keyword evidence="24" id="KW-1185">Reference proteome</keyword>
<keyword evidence="16" id="KW-0245">EGF-like domain</keyword>
<dbReference type="Pfam" id="PF01453">
    <property type="entry name" value="B_lectin"/>
    <property type="match status" value="1"/>
</dbReference>
<keyword evidence="5 18" id="KW-0812">Transmembrane</keyword>
<dbReference type="InterPro" id="IPR021820">
    <property type="entry name" value="S-locus_recpt_kinase_C"/>
</dbReference>
<dbReference type="Gene3D" id="1.10.510.10">
    <property type="entry name" value="Transferase(Phosphotransferase) domain 1"/>
    <property type="match status" value="1"/>
</dbReference>
<sequence>MLRSSKAACLAKWHNGQETNEMAIPIVMLLIFKLLLLFFQICYATDSITQVQSLLDGSTLVSKDGTFELGFFNPGSSNNRYVGIWYKNIPVKTVVWVANRDSPIRDNSSKLVIDKGNLVLLTQNQSLVWTTNATKRASNPIVQLLDTGNLVIIDGNNEGSIYLWQSFDHPCDTLLPGMKFGWDLKTGLNRRLTSWKSWDDPSSGDFTWGVELGSNPDLVMWKGNVEYFRTGPYTGNMFSGVYGPRNNPLYKYNFVNNEDEVYFQYTLRNSSVITIIVMNQTLYLRQRLTWISETNTWTVYQSLPRDSCDVYNVCGPNGNCVIAGSPICQCLDGFEPKSPQQWNAMDWRQGCVRSKEWSCGVKDKDGFGRFESMKLPNTTHSWVNESMNLEECKTKCLENCSCRAYSNLDTTGGGSGCSIWVGELVDLRVIESGQDLYVRMATSYTAGKDAHRKRVILAVTIIASLVLVMLLAFCVYMIKKKYKGKIETRMSTEQKDQGGQEDLELPFFDLVSIVNATNNFSIDNKLGEGGFGPVYKGILVDGQEIAIKRLSRSSGQGLKEFRNEVILCAKLQHRNLVKVLGYCIEGVEKMLLYEYMPNKSLDLILFDSVQSKFLDWPMRFNILNGIARGLLYLHQDSRLRIIHRDLKVNREMNPKISDFGLARMCGSDQVEGSTSIIVGTHGYMAPEYAIDGLFSIKSDVFSFGVLLLEIVSGKKNRVFTYQDHDHNLIDHAWRLWKDGISEQLIDACLANSCNIFEVVRCIQISLLCLQHHPGDRPNMAAVVVMLTSGNALPQPKEPGFLIRRVSNEGEQSSNRQTSSSINEVTVSLLNAR</sequence>
<evidence type="ECO:0000259" key="19">
    <source>
        <dbReference type="PROSITE" id="PS50011"/>
    </source>
</evidence>
<dbReference type="SMART" id="SM00473">
    <property type="entry name" value="PAN_AP"/>
    <property type="match status" value="1"/>
</dbReference>
<evidence type="ECO:0000313" key="24">
    <source>
        <dbReference type="Proteomes" id="UP000257109"/>
    </source>
</evidence>
<dbReference type="FunFam" id="1.10.510.10:FF:000060">
    <property type="entry name" value="G-type lectin S-receptor-like serine/threonine-protein kinase"/>
    <property type="match status" value="1"/>
</dbReference>
<keyword evidence="10 18" id="KW-1133">Transmembrane helix</keyword>
<evidence type="ECO:0000313" key="23">
    <source>
        <dbReference type="EMBL" id="RDX96533.1"/>
    </source>
</evidence>
<name>A0A371H1M0_MUCPR</name>
<dbReference type="Gene3D" id="3.30.200.20">
    <property type="entry name" value="Phosphorylase Kinase, domain 1"/>
    <property type="match status" value="1"/>
</dbReference>
<keyword evidence="4" id="KW-0808">Transferase</keyword>
<dbReference type="GO" id="GO:0004674">
    <property type="term" value="F:protein serine/threonine kinase activity"/>
    <property type="evidence" value="ECO:0007669"/>
    <property type="project" value="UniProtKB-KW"/>
</dbReference>
<comment type="catalytic activity">
    <reaction evidence="15">
        <text>L-seryl-[protein] + ATP = O-phospho-L-seryl-[protein] + ADP + H(+)</text>
        <dbReference type="Rhea" id="RHEA:17989"/>
        <dbReference type="Rhea" id="RHEA-COMP:9863"/>
        <dbReference type="Rhea" id="RHEA-COMP:11604"/>
        <dbReference type="ChEBI" id="CHEBI:15378"/>
        <dbReference type="ChEBI" id="CHEBI:29999"/>
        <dbReference type="ChEBI" id="CHEBI:30616"/>
        <dbReference type="ChEBI" id="CHEBI:83421"/>
        <dbReference type="ChEBI" id="CHEBI:456216"/>
        <dbReference type="EC" id="2.7.11.1"/>
    </reaction>
</comment>
<evidence type="ECO:0000256" key="15">
    <source>
        <dbReference type="ARBA" id="ARBA00048679"/>
    </source>
</evidence>
<dbReference type="Pfam" id="PF11883">
    <property type="entry name" value="DUF3403"/>
    <property type="match status" value="1"/>
</dbReference>
<dbReference type="Pfam" id="PF00954">
    <property type="entry name" value="S_locus_glycop"/>
    <property type="match status" value="1"/>
</dbReference>
<evidence type="ECO:0000259" key="20">
    <source>
        <dbReference type="PROSITE" id="PS50026"/>
    </source>
</evidence>
<evidence type="ECO:0000256" key="5">
    <source>
        <dbReference type="ARBA" id="ARBA00022692"/>
    </source>
</evidence>
<comment type="catalytic activity">
    <reaction evidence="14">
        <text>L-threonyl-[protein] + ATP = O-phospho-L-threonyl-[protein] + ADP + H(+)</text>
        <dbReference type="Rhea" id="RHEA:46608"/>
        <dbReference type="Rhea" id="RHEA-COMP:11060"/>
        <dbReference type="Rhea" id="RHEA-COMP:11605"/>
        <dbReference type="ChEBI" id="CHEBI:15378"/>
        <dbReference type="ChEBI" id="CHEBI:30013"/>
        <dbReference type="ChEBI" id="CHEBI:30616"/>
        <dbReference type="ChEBI" id="CHEBI:61977"/>
        <dbReference type="ChEBI" id="CHEBI:456216"/>
        <dbReference type="EC" id="2.7.11.1"/>
    </reaction>
</comment>
<comment type="caution">
    <text evidence="16">Lacks conserved residue(s) required for the propagation of feature annotation.</text>
</comment>
<feature type="transmembrane region" description="Helical" evidence="18">
    <location>
        <begin position="21"/>
        <end position="41"/>
    </location>
</feature>
<dbReference type="PANTHER" id="PTHR32444">
    <property type="entry name" value="BULB-TYPE LECTIN DOMAIN-CONTAINING PROTEIN"/>
    <property type="match status" value="1"/>
</dbReference>
<dbReference type="SMART" id="SM00108">
    <property type="entry name" value="B_lectin"/>
    <property type="match status" value="1"/>
</dbReference>
<dbReference type="EC" id="2.7.11.1" evidence="2"/>
<dbReference type="FunFam" id="3.30.200.20:FF:000195">
    <property type="entry name" value="G-type lectin S-receptor-like serine/threonine-protein kinase"/>
    <property type="match status" value="1"/>
</dbReference>
<evidence type="ECO:0000256" key="9">
    <source>
        <dbReference type="ARBA" id="ARBA00022840"/>
    </source>
</evidence>
<evidence type="ECO:0000256" key="13">
    <source>
        <dbReference type="ARBA" id="ARBA00023180"/>
    </source>
</evidence>
<organism evidence="23 24">
    <name type="scientific">Mucuna pruriens</name>
    <name type="common">Velvet bean</name>
    <name type="synonym">Dolichos pruriens</name>
    <dbReference type="NCBI Taxonomy" id="157652"/>
    <lineage>
        <taxon>Eukaryota</taxon>
        <taxon>Viridiplantae</taxon>
        <taxon>Streptophyta</taxon>
        <taxon>Embryophyta</taxon>
        <taxon>Tracheophyta</taxon>
        <taxon>Spermatophyta</taxon>
        <taxon>Magnoliopsida</taxon>
        <taxon>eudicotyledons</taxon>
        <taxon>Gunneridae</taxon>
        <taxon>Pentapetalae</taxon>
        <taxon>rosids</taxon>
        <taxon>fabids</taxon>
        <taxon>Fabales</taxon>
        <taxon>Fabaceae</taxon>
        <taxon>Papilionoideae</taxon>
        <taxon>50 kb inversion clade</taxon>
        <taxon>NPAAA clade</taxon>
        <taxon>indigoferoid/millettioid clade</taxon>
        <taxon>Phaseoleae</taxon>
        <taxon>Mucuna</taxon>
    </lineage>
</organism>
<dbReference type="Proteomes" id="UP000257109">
    <property type="component" value="Unassembled WGS sequence"/>
</dbReference>
<dbReference type="GO" id="GO:0016020">
    <property type="term" value="C:membrane"/>
    <property type="evidence" value="ECO:0007669"/>
    <property type="project" value="UniProtKB-SubCell"/>
</dbReference>
<dbReference type="CDD" id="cd00028">
    <property type="entry name" value="B_lectin"/>
    <property type="match status" value="1"/>
</dbReference>
<dbReference type="InterPro" id="IPR011009">
    <property type="entry name" value="Kinase-like_dom_sf"/>
</dbReference>
<dbReference type="Gene3D" id="2.90.10.10">
    <property type="entry name" value="Bulb-type lectin domain"/>
    <property type="match status" value="1"/>
</dbReference>
<dbReference type="InterPro" id="IPR024171">
    <property type="entry name" value="SRK-like_kinase"/>
</dbReference>